<evidence type="ECO:0000313" key="8">
    <source>
        <dbReference type="EMBL" id="HIX46931.1"/>
    </source>
</evidence>
<comment type="subcellular location">
    <subcellularLocation>
        <location evidence="5">Cytoplasm</location>
    </subcellularLocation>
</comment>
<reference evidence="8" key="2">
    <citation type="submission" date="2021-04" db="EMBL/GenBank/DDBJ databases">
        <authorList>
            <person name="Gilroy R."/>
        </authorList>
    </citation>
    <scope>NUCLEOTIDE SEQUENCE</scope>
    <source>
        <strain evidence="8">26628</strain>
    </source>
</reference>
<feature type="domain" description="Ribosome maturation factor RimM PRC barrel" evidence="7">
    <location>
        <begin position="96"/>
        <end position="156"/>
    </location>
</feature>
<keyword evidence="4 5" id="KW-0143">Chaperone</keyword>
<dbReference type="SUPFAM" id="SSF50346">
    <property type="entry name" value="PRC-barrel domain"/>
    <property type="match status" value="1"/>
</dbReference>
<sequence length="170" mass="18400">MRETIVIGEVLKPQGIRGEVKVRPLLDDIADMRAFRRVFIGGAEYKVLSCRSDAQAAYLALSGVADRNAAEALRGKAVEALRADAPALEEGRYYIVDIVGCTAVTEEGEELGVIEDVLPAHTDIYVLRGGGREYLFPAADGVIADVDVEGKRLIVDKKRLGEVMVEQGKA</sequence>
<dbReference type="EMBL" id="DXFD01000066">
    <property type="protein sequence ID" value="HIX46931.1"/>
    <property type="molecule type" value="Genomic_DNA"/>
</dbReference>
<dbReference type="Proteomes" id="UP000824249">
    <property type="component" value="Unassembled WGS sequence"/>
</dbReference>
<dbReference type="InterPro" id="IPR002676">
    <property type="entry name" value="RimM_N"/>
</dbReference>
<dbReference type="HAMAP" id="MF_00014">
    <property type="entry name" value="Ribosome_mat_RimM"/>
    <property type="match status" value="1"/>
</dbReference>
<dbReference type="PANTHER" id="PTHR33692">
    <property type="entry name" value="RIBOSOME MATURATION FACTOR RIMM"/>
    <property type="match status" value="1"/>
</dbReference>
<dbReference type="InterPro" id="IPR056792">
    <property type="entry name" value="PRC_RimM"/>
</dbReference>
<gene>
    <name evidence="5 8" type="primary">rimM</name>
    <name evidence="8" type="ORF">H9737_04480</name>
</gene>
<dbReference type="Pfam" id="PF24986">
    <property type="entry name" value="PRC_RimM"/>
    <property type="match status" value="1"/>
</dbReference>
<dbReference type="Gene3D" id="2.40.30.60">
    <property type="entry name" value="RimM"/>
    <property type="match status" value="1"/>
</dbReference>
<dbReference type="GO" id="GO:0006364">
    <property type="term" value="P:rRNA processing"/>
    <property type="evidence" value="ECO:0007669"/>
    <property type="project" value="UniProtKB-UniRule"/>
</dbReference>
<dbReference type="NCBIfam" id="TIGR02273">
    <property type="entry name" value="16S_RimM"/>
    <property type="match status" value="1"/>
</dbReference>
<name>A0A9D2AS14_9FIRM</name>
<dbReference type="GO" id="GO:0005840">
    <property type="term" value="C:ribosome"/>
    <property type="evidence" value="ECO:0007669"/>
    <property type="project" value="InterPro"/>
</dbReference>
<evidence type="ECO:0000256" key="1">
    <source>
        <dbReference type="ARBA" id="ARBA00022490"/>
    </source>
</evidence>
<comment type="subunit">
    <text evidence="5">Binds ribosomal protein uS19.</text>
</comment>
<organism evidence="8 9">
    <name type="scientific">Candidatus Borkfalkia faecigallinarum</name>
    <dbReference type="NCBI Taxonomy" id="2838509"/>
    <lineage>
        <taxon>Bacteria</taxon>
        <taxon>Bacillati</taxon>
        <taxon>Bacillota</taxon>
        <taxon>Clostridia</taxon>
        <taxon>Christensenellales</taxon>
        <taxon>Christensenellaceae</taxon>
        <taxon>Candidatus Borkfalkia</taxon>
    </lineage>
</organism>
<evidence type="ECO:0000256" key="2">
    <source>
        <dbReference type="ARBA" id="ARBA00022517"/>
    </source>
</evidence>
<dbReference type="InterPro" id="IPR009000">
    <property type="entry name" value="Transl_B-barrel_sf"/>
</dbReference>
<evidence type="ECO:0000256" key="3">
    <source>
        <dbReference type="ARBA" id="ARBA00022552"/>
    </source>
</evidence>
<evidence type="ECO:0000259" key="7">
    <source>
        <dbReference type="Pfam" id="PF24986"/>
    </source>
</evidence>
<dbReference type="GO" id="GO:0043022">
    <property type="term" value="F:ribosome binding"/>
    <property type="evidence" value="ECO:0007669"/>
    <property type="project" value="InterPro"/>
</dbReference>
<keyword evidence="2 5" id="KW-0690">Ribosome biogenesis</keyword>
<keyword evidence="3 5" id="KW-0698">rRNA processing</keyword>
<feature type="domain" description="RimM N-terminal" evidence="6">
    <location>
        <begin position="6"/>
        <end position="83"/>
    </location>
</feature>
<dbReference type="GO" id="GO:0042274">
    <property type="term" value="P:ribosomal small subunit biogenesis"/>
    <property type="evidence" value="ECO:0007669"/>
    <property type="project" value="UniProtKB-UniRule"/>
</dbReference>
<dbReference type="AlphaFoldDB" id="A0A9D2AS14"/>
<accession>A0A9D2AS14</accession>
<comment type="domain">
    <text evidence="5">The PRC barrel domain binds ribosomal protein uS19.</text>
</comment>
<comment type="similarity">
    <text evidence="5">Belongs to the RimM family.</text>
</comment>
<evidence type="ECO:0000256" key="5">
    <source>
        <dbReference type="HAMAP-Rule" id="MF_00014"/>
    </source>
</evidence>
<dbReference type="SUPFAM" id="SSF50447">
    <property type="entry name" value="Translation proteins"/>
    <property type="match status" value="1"/>
</dbReference>
<dbReference type="PANTHER" id="PTHR33692:SF1">
    <property type="entry name" value="RIBOSOME MATURATION FACTOR RIMM"/>
    <property type="match status" value="1"/>
</dbReference>
<dbReference type="Pfam" id="PF01782">
    <property type="entry name" value="RimM"/>
    <property type="match status" value="1"/>
</dbReference>
<evidence type="ECO:0000256" key="4">
    <source>
        <dbReference type="ARBA" id="ARBA00023186"/>
    </source>
</evidence>
<comment type="function">
    <text evidence="5">An accessory protein needed during the final step in the assembly of 30S ribosomal subunit, possibly for assembly of the head region. Essential for efficient processing of 16S rRNA. May be needed both before and after RbfA during the maturation of 16S rRNA. It has affinity for free ribosomal 30S subunits but not for 70S ribosomes.</text>
</comment>
<proteinExistence type="inferred from homology"/>
<evidence type="ECO:0000259" key="6">
    <source>
        <dbReference type="Pfam" id="PF01782"/>
    </source>
</evidence>
<dbReference type="InterPro" id="IPR011961">
    <property type="entry name" value="RimM"/>
</dbReference>
<evidence type="ECO:0000313" key="9">
    <source>
        <dbReference type="Proteomes" id="UP000824249"/>
    </source>
</evidence>
<keyword evidence="1 5" id="KW-0963">Cytoplasm</keyword>
<dbReference type="InterPro" id="IPR011033">
    <property type="entry name" value="PRC_barrel-like_sf"/>
</dbReference>
<protein>
    <recommendedName>
        <fullName evidence="5">Ribosome maturation factor RimM</fullName>
    </recommendedName>
</protein>
<dbReference type="GO" id="GO:0005737">
    <property type="term" value="C:cytoplasm"/>
    <property type="evidence" value="ECO:0007669"/>
    <property type="project" value="UniProtKB-SubCell"/>
</dbReference>
<dbReference type="InterPro" id="IPR036976">
    <property type="entry name" value="RimM_N_sf"/>
</dbReference>
<reference evidence="8" key="1">
    <citation type="journal article" date="2021" name="PeerJ">
        <title>Extensive microbial diversity within the chicken gut microbiome revealed by metagenomics and culture.</title>
        <authorList>
            <person name="Gilroy R."/>
            <person name="Ravi A."/>
            <person name="Getino M."/>
            <person name="Pursley I."/>
            <person name="Horton D.L."/>
            <person name="Alikhan N.F."/>
            <person name="Baker D."/>
            <person name="Gharbi K."/>
            <person name="Hall N."/>
            <person name="Watson M."/>
            <person name="Adriaenssens E.M."/>
            <person name="Foster-Nyarko E."/>
            <person name="Jarju S."/>
            <person name="Secka A."/>
            <person name="Antonio M."/>
            <person name="Oren A."/>
            <person name="Chaudhuri R.R."/>
            <person name="La Ragione R."/>
            <person name="Hildebrand F."/>
            <person name="Pallen M.J."/>
        </authorList>
    </citation>
    <scope>NUCLEOTIDE SEQUENCE</scope>
    <source>
        <strain evidence="8">26628</strain>
    </source>
</reference>
<comment type="caution">
    <text evidence="8">The sequence shown here is derived from an EMBL/GenBank/DDBJ whole genome shotgun (WGS) entry which is preliminary data.</text>
</comment>
<dbReference type="Gene3D" id="2.30.30.240">
    <property type="entry name" value="PRC-barrel domain"/>
    <property type="match status" value="1"/>
</dbReference>